<name>A0A090NGZ5_SHIDY</name>
<reference evidence="1 2" key="1">
    <citation type="submission" date="2013-10" db="EMBL/GenBank/DDBJ databases">
        <title>Draft genomes and the virulence plasmids of Sd1617 vaccine constructs: WRSd3 and WRSd5.</title>
        <authorList>
            <person name="Aksomboon Vongsawan A."/>
            <person name="Venkatesan M.M."/>
            <person name="Vaisvil B."/>
            <person name="Emel G."/>
            <person name="Kepatral V."/>
            <person name="Sethabutr O."/>
            <person name="Serichantalergs O."/>
            <person name="Mason C."/>
        </authorList>
    </citation>
    <scope>NUCLEOTIDE SEQUENCE [LARGE SCALE GENOMIC DNA]</scope>
    <source>
        <strain evidence="1 2">WRSd3</strain>
    </source>
</reference>
<dbReference type="AlphaFoldDB" id="A0A090NGZ5"/>
<sequence>MGAADAPDLGNFEANTTFQITYL</sequence>
<dbReference type="Proteomes" id="UP000017944">
    <property type="component" value="Unassembled WGS sequence"/>
</dbReference>
<comment type="caution">
    <text evidence="1">The sequence shown here is derived from an EMBL/GenBank/DDBJ whole genome shotgun (WGS) entry which is preliminary data.</text>
</comment>
<protein>
    <submittedName>
        <fullName evidence="1">Fimbria A protein</fullName>
    </submittedName>
</protein>
<dbReference type="EMBL" id="AXUT01000158">
    <property type="protein sequence ID" value="ESU79512.1"/>
    <property type="molecule type" value="Genomic_DNA"/>
</dbReference>
<accession>A0A090NGZ5</accession>
<evidence type="ECO:0000313" key="1">
    <source>
        <dbReference type="EMBL" id="ESU79512.1"/>
    </source>
</evidence>
<evidence type="ECO:0000313" key="2">
    <source>
        <dbReference type="Proteomes" id="UP000017944"/>
    </source>
</evidence>
<proteinExistence type="predicted"/>
<gene>
    <name evidence="1" type="ORF">WRSd3_02098</name>
</gene>
<organism evidence="1 2">
    <name type="scientific">Shigella dysenteriae WRSd3</name>
    <dbReference type="NCBI Taxonomy" id="1401327"/>
    <lineage>
        <taxon>Bacteria</taxon>
        <taxon>Pseudomonadati</taxon>
        <taxon>Pseudomonadota</taxon>
        <taxon>Gammaproteobacteria</taxon>
        <taxon>Enterobacterales</taxon>
        <taxon>Enterobacteriaceae</taxon>
        <taxon>Shigella</taxon>
    </lineage>
</organism>